<evidence type="ECO:0000313" key="2">
    <source>
        <dbReference type="EMBL" id="GAA1937132.1"/>
    </source>
</evidence>
<reference evidence="2 3" key="1">
    <citation type="journal article" date="2019" name="Int. J. Syst. Evol. Microbiol.">
        <title>The Global Catalogue of Microorganisms (GCM) 10K type strain sequencing project: providing services to taxonomists for standard genome sequencing and annotation.</title>
        <authorList>
            <consortium name="The Broad Institute Genomics Platform"/>
            <consortium name="The Broad Institute Genome Sequencing Center for Infectious Disease"/>
            <person name="Wu L."/>
            <person name="Ma J."/>
        </authorList>
    </citation>
    <scope>NUCLEOTIDE SEQUENCE [LARGE SCALE GENOMIC DNA]</scope>
    <source>
        <strain evidence="2 3">JCM 14545</strain>
    </source>
</reference>
<dbReference type="SUPFAM" id="SSF54637">
    <property type="entry name" value="Thioesterase/thiol ester dehydrase-isomerase"/>
    <property type="match status" value="1"/>
</dbReference>
<dbReference type="Proteomes" id="UP001501116">
    <property type="component" value="Unassembled WGS sequence"/>
</dbReference>
<keyword evidence="3" id="KW-1185">Reference proteome</keyword>
<dbReference type="InterPro" id="IPR024091">
    <property type="entry name" value="LnmK-like_bifun_acyl/decarbox"/>
</dbReference>
<dbReference type="NCBIfam" id="TIGR04098">
    <property type="entry name" value="LnmK_bifunc"/>
    <property type="match status" value="1"/>
</dbReference>
<protein>
    <recommendedName>
        <fullName evidence="1">LnmK N-terminal domain-containing protein</fullName>
    </recommendedName>
</protein>
<organism evidence="2 3">
    <name type="scientific">Amycolatopsis minnesotensis</name>
    <dbReference type="NCBI Taxonomy" id="337894"/>
    <lineage>
        <taxon>Bacteria</taxon>
        <taxon>Bacillati</taxon>
        <taxon>Actinomycetota</taxon>
        <taxon>Actinomycetes</taxon>
        <taxon>Pseudonocardiales</taxon>
        <taxon>Pseudonocardiaceae</taxon>
        <taxon>Amycolatopsis</taxon>
    </lineage>
</organism>
<dbReference type="InterPro" id="IPR040718">
    <property type="entry name" value="LnmK_N_HDF"/>
</dbReference>
<proteinExistence type="predicted"/>
<evidence type="ECO:0000313" key="3">
    <source>
        <dbReference type="Proteomes" id="UP001501116"/>
    </source>
</evidence>
<comment type="caution">
    <text evidence="2">The sequence shown here is derived from an EMBL/GenBank/DDBJ whole genome shotgun (WGS) entry which is preliminary data.</text>
</comment>
<accession>A0ABN2PWV8</accession>
<dbReference type="RefSeq" id="WP_344411927.1">
    <property type="nucleotide sequence ID" value="NZ_BAAANN010000001.1"/>
</dbReference>
<sequence>MTATTVVPDGTLTRDVVVAPGMCSGGSLIFGRIGDWTWASVAQSCGVNVYAARTVTGDPAYLSFYYYRVRGGAVVHPHGLTFGDELTVTSRVFQLGGQSVLTLHRLAPVGLFPPGEPLAAKEFYERPHPDCMYAENFNRWLARGTAGSNQGLTPLAPPDFAYEHLPVLPNEYSPRTEAGRARAEGGFHPSGPEGFAEVGQARTSEHVLDVVRDLNGAGLMYFASYFSVFDTALLASWRALGRTDERFLRRRVIDQRIGYFGNADPGTVFAVTLRLWRDERDPEREIADLVMRDRATGRFLAATAIETGGPA</sequence>
<dbReference type="Pfam" id="PF18238">
    <property type="entry name" value="LnmK_N_HDF"/>
    <property type="match status" value="1"/>
</dbReference>
<gene>
    <name evidence="2" type="ORF">GCM10009754_00190</name>
</gene>
<name>A0ABN2PWV8_9PSEU</name>
<dbReference type="Gene3D" id="3.10.129.10">
    <property type="entry name" value="Hotdog Thioesterase"/>
    <property type="match status" value="1"/>
</dbReference>
<dbReference type="EMBL" id="BAAANN010000001">
    <property type="protein sequence ID" value="GAA1937132.1"/>
    <property type="molecule type" value="Genomic_DNA"/>
</dbReference>
<feature type="domain" description="LnmK N-terminal" evidence="1">
    <location>
        <begin position="13"/>
        <end position="189"/>
    </location>
</feature>
<evidence type="ECO:0000259" key="1">
    <source>
        <dbReference type="Pfam" id="PF18238"/>
    </source>
</evidence>
<dbReference type="InterPro" id="IPR029069">
    <property type="entry name" value="HotDog_dom_sf"/>
</dbReference>